<dbReference type="AlphaFoldDB" id="A0A543JG58"/>
<protein>
    <submittedName>
        <fullName evidence="2">Uncharacterized protein</fullName>
    </submittedName>
</protein>
<comment type="caution">
    <text evidence="2">The sequence shown here is derived from an EMBL/GenBank/DDBJ whole genome shotgun (WGS) entry which is preliminary data.</text>
</comment>
<feature type="region of interest" description="Disordered" evidence="1">
    <location>
        <begin position="116"/>
        <end position="149"/>
    </location>
</feature>
<evidence type="ECO:0000313" key="2">
    <source>
        <dbReference type="EMBL" id="TQM81761.1"/>
    </source>
</evidence>
<proteinExistence type="predicted"/>
<reference evidence="2 3" key="1">
    <citation type="submission" date="2019-06" db="EMBL/GenBank/DDBJ databases">
        <title>Sequencing the genomes of 1000 actinobacteria strains.</title>
        <authorList>
            <person name="Klenk H.-P."/>
        </authorList>
    </citation>
    <scope>NUCLEOTIDE SEQUENCE [LARGE SCALE GENOMIC DNA]</scope>
    <source>
        <strain evidence="2 3">DSM 45456</strain>
    </source>
</reference>
<feature type="region of interest" description="Disordered" evidence="1">
    <location>
        <begin position="1"/>
        <end position="21"/>
    </location>
</feature>
<dbReference type="Proteomes" id="UP000316628">
    <property type="component" value="Unassembled WGS sequence"/>
</dbReference>
<accession>A0A543JG58</accession>
<organism evidence="2 3">
    <name type="scientific">Saccharothrix saharensis</name>
    <dbReference type="NCBI Taxonomy" id="571190"/>
    <lineage>
        <taxon>Bacteria</taxon>
        <taxon>Bacillati</taxon>
        <taxon>Actinomycetota</taxon>
        <taxon>Actinomycetes</taxon>
        <taxon>Pseudonocardiales</taxon>
        <taxon>Pseudonocardiaceae</taxon>
        <taxon>Saccharothrix</taxon>
    </lineage>
</organism>
<name>A0A543JG58_9PSEU</name>
<dbReference type="OrthoDB" id="4516419at2"/>
<evidence type="ECO:0000256" key="1">
    <source>
        <dbReference type="SAM" id="MobiDB-lite"/>
    </source>
</evidence>
<gene>
    <name evidence="2" type="ORF">FHX81_4137</name>
</gene>
<keyword evidence="3" id="KW-1185">Reference proteome</keyword>
<sequence>MFDAATSAHLGSATPADQATREQVAALLRTWARKAQRLRTNLAAAERSRRARYAAVTTAAPAKRLGAVTAAEAESELGGHGLEELTRLSRPDLLPHAPPPAGWVLPVDLDRLAAEPAGHTFGHGPGDAADGVGDSGVGDSAGSRGKESV</sequence>
<dbReference type="RefSeq" id="WP_141979680.1">
    <property type="nucleotide sequence ID" value="NZ_VFPP01000001.1"/>
</dbReference>
<dbReference type="EMBL" id="VFPP01000001">
    <property type="protein sequence ID" value="TQM81761.1"/>
    <property type="molecule type" value="Genomic_DNA"/>
</dbReference>
<evidence type="ECO:0000313" key="3">
    <source>
        <dbReference type="Proteomes" id="UP000316628"/>
    </source>
</evidence>
<feature type="compositionally biased region" description="Low complexity" evidence="1">
    <location>
        <begin position="126"/>
        <end position="143"/>
    </location>
</feature>